<dbReference type="AlphaFoldDB" id="D1BDS1"/>
<gene>
    <name evidence="1" type="ordered locus">Sked_11900</name>
</gene>
<name>D1BDS1_SANKS</name>
<dbReference type="OrthoDB" id="4484477at2"/>
<protein>
    <submittedName>
        <fullName evidence="1">Uncharacterized protein</fullName>
    </submittedName>
</protein>
<proteinExistence type="predicted"/>
<sequence>MHTHEWSRLSSHATSEGQVVYVRCDCGAHSVELVPRTTSSAGWTVAVVETGAGRRWSSPSAHG</sequence>
<dbReference type="EMBL" id="CP001819">
    <property type="protein sequence ID" value="ACZ21133.1"/>
    <property type="molecule type" value="Genomic_DNA"/>
</dbReference>
<dbReference type="Proteomes" id="UP000000322">
    <property type="component" value="Chromosome"/>
</dbReference>
<keyword evidence="2" id="KW-1185">Reference proteome</keyword>
<dbReference type="STRING" id="446469.Sked_11900"/>
<accession>D1BDS1</accession>
<dbReference type="RefSeq" id="WP_012866202.1">
    <property type="nucleotide sequence ID" value="NC_013521.1"/>
</dbReference>
<reference evidence="1 2" key="1">
    <citation type="journal article" date="2009" name="Stand. Genomic Sci.">
        <title>Complete genome sequence of Sanguibacter keddieii type strain (ST-74).</title>
        <authorList>
            <person name="Ivanova N."/>
            <person name="Sikorski J."/>
            <person name="Sims D."/>
            <person name="Brettin T."/>
            <person name="Detter J.C."/>
            <person name="Han C."/>
            <person name="Lapidus A."/>
            <person name="Copeland A."/>
            <person name="Glavina Del Rio T."/>
            <person name="Nolan M."/>
            <person name="Chen F."/>
            <person name="Lucas S."/>
            <person name="Tice H."/>
            <person name="Cheng J.F."/>
            <person name="Bruce D."/>
            <person name="Goodwin L."/>
            <person name="Pitluck S."/>
            <person name="Pati A."/>
            <person name="Mavromatis K."/>
            <person name="Chen A."/>
            <person name="Palaniappan K."/>
            <person name="D'haeseleer P."/>
            <person name="Chain P."/>
            <person name="Bristow J."/>
            <person name="Eisen J.A."/>
            <person name="Markowitz V."/>
            <person name="Hugenholtz P."/>
            <person name="Goker M."/>
            <person name="Pukall R."/>
            <person name="Klenk H.P."/>
            <person name="Kyrpides N.C."/>
        </authorList>
    </citation>
    <scope>NUCLEOTIDE SEQUENCE [LARGE SCALE GENOMIC DNA]</scope>
    <source>
        <strain evidence="2">ATCC 51767 / DSM 10542 / NCFB 3025 / ST-74</strain>
    </source>
</reference>
<evidence type="ECO:0000313" key="2">
    <source>
        <dbReference type="Proteomes" id="UP000000322"/>
    </source>
</evidence>
<organism evidence="1 2">
    <name type="scientific">Sanguibacter keddieii (strain ATCC 51767 / DSM 10542 / NCFB 3025 / ST-74)</name>
    <dbReference type="NCBI Taxonomy" id="446469"/>
    <lineage>
        <taxon>Bacteria</taxon>
        <taxon>Bacillati</taxon>
        <taxon>Actinomycetota</taxon>
        <taxon>Actinomycetes</taxon>
        <taxon>Micrococcales</taxon>
        <taxon>Sanguibacteraceae</taxon>
        <taxon>Sanguibacter</taxon>
    </lineage>
</organism>
<dbReference type="HOGENOM" id="CLU_2883354_0_0_11"/>
<dbReference type="KEGG" id="ske:Sked_11900"/>
<evidence type="ECO:0000313" key="1">
    <source>
        <dbReference type="EMBL" id="ACZ21133.1"/>
    </source>
</evidence>